<dbReference type="Proteomes" id="UP001195483">
    <property type="component" value="Unassembled WGS sequence"/>
</dbReference>
<evidence type="ECO:0000313" key="2">
    <source>
        <dbReference type="EMBL" id="KAK3584981.1"/>
    </source>
</evidence>
<keyword evidence="3" id="KW-1185">Reference proteome</keyword>
<evidence type="ECO:0000313" key="3">
    <source>
        <dbReference type="Proteomes" id="UP001195483"/>
    </source>
</evidence>
<sequence length="135" mass="15061">MFTRDAITAAVACSCLFLMVANQSVNACSCYEAIDANETCLAKEIWDITIKSEDKHETRGDGLGYYLYNFHIDHVVQSAMQFQSGNEAFFKITNDDPCTVSLTTDAKYLIAAERTEAYFSPVQICNRDGDDNIIC</sequence>
<feature type="chain" id="PRO_5042022214" evidence="1">
    <location>
        <begin position="28"/>
        <end position="135"/>
    </location>
</feature>
<comment type="caution">
    <text evidence="2">The sequence shown here is derived from an EMBL/GenBank/DDBJ whole genome shotgun (WGS) entry which is preliminary data.</text>
</comment>
<gene>
    <name evidence="2" type="ORF">CHS0354_037353</name>
</gene>
<organism evidence="2 3">
    <name type="scientific">Potamilus streckersoni</name>
    <dbReference type="NCBI Taxonomy" id="2493646"/>
    <lineage>
        <taxon>Eukaryota</taxon>
        <taxon>Metazoa</taxon>
        <taxon>Spiralia</taxon>
        <taxon>Lophotrochozoa</taxon>
        <taxon>Mollusca</taxon>
        <taxon>Bivalvia</taxon>
        <taxon>Autobranchia</taxon>
        <taxon>Heteroconchia</taxon>
        <taxon>Palaeoheterodonta</taxon>
        <taxon>Unionida</taxon>
        <taxon>Unionoidea</taxon>
        <taxon>Unionidae</taxon>
        <taxon>Ambleminae</taxon>
        <taxon>Lampsilini</taxon>
        <taxon>Potamilus</taxon>
    </lineage>
</organism>
<reference evidence="2" key="2">
    <citation type="journal article" date="2021" name="Genome Biol. Evol.">
        <title>Developing a high-quality reference genome for a parasitic bivalve with doubly uniparental inheritance (Bivalvia: Unionida).</title>
        <authorList>
            <person name="Smith C.H."/>
        </authorList>
    </citation>
    <scope>NUCLEOTIDE SEQUENCE</scope>
    <source>
        <strain evidence="2">CHS0354</strain>
        <tissue evidence="2">Mantle</tissue>
    </source>
</reference>
<reference evidence="2" key="3">
    <citation type="submission" date="2023-05" db="EMBL/GenBank/DDBJ databases">
        <authorList>
            <person name="Smith C.H."/>
        </authorList>
    </citation>
    <scope>NUCLEOTIDE SEQUENCE</scope>
    <source>
        <strain evidence="2">CHS0354</strain>
        <tissue evidence="2">Mantle</tissue>
    </source>
</reference>
<protein>
    <submittedName>
        <fullName evidence="2">Uncharacterized protein</fullName>
    </submittedName>
</protein>
<dbReference type="EMBL" id="JAEAOA010002185">
    <property type="protein sequence ID" value="KAK3584981.1"/>
    <property type="molecule type" value="Genomic_DNA"/>
</dbReference>
<feature type="signal peptide" evidence="1">
    <location>
        <begin position="1"/>
        <end position="27"/>
    </location>
</feature>
<reference evidence="2" key="1">
    <citation type="journal article" date="2021" name="Genome Biol. Evol.">
        <title>A High-Quality Reference Genome for a Parasitic Bivalve with Doubly Uniparental Inheritance (Bivalvia: Unionida).</title>
        <authorList>
            <person name="Smith C.H."/>
        </authorList>
    </citation>
    <scope>NUCLEOTIDE SEQUENCE</scope>
    <source>
        <strain evidence="2">CHS0354</strain>
    </source>
</reference>
<accession>A0AAE0S466</accession>
<proteinExistence type="predicted"/>
<keyword evidence="1" id="KW-0732">Signal</keyword>
<dbReference type="AlphaFoldDB" id="A0AAE0S466"/>
<dbReference type="Gene3D" id="2.40.50.120">
    <property type="match status" value="1"/>
</dbReference>
<name>A0AAE0S466_9BIVA</name>
<evidence type="ECO:0000256" key="1">
    <source>
        <dbReference type="SAM" id="SignalP"/>
    </source>
</evidence>
<feature type="non-terminal residue" evidence="2">
    <location>
        <position position="135"/>
    </location>
</feature>
<dbReference type="InterPro" id="IPR008993">
    <property type="entry name" value="TIMP-like_OB-fold"/>
</dbReference>